<dbReference type="PANTHER" id="PTHR30105">
    <property type="entry name" value="UNCHARACTERIZED YIBQ-RELATED"/>
    <property type="match status" value="1"/>
</dbReference>
<dbReference type="AlphaFoldDB" id="A0A5K7YQF9"/>
<dbReference type="Pfam" id="PF04748">
    <property type="entry name" value="Polysacc_deac_2"/>
    <property type="match status" value="1"/>
</dbReference>
<proteinExistence type="predicted"/>
<dbReference type="RefSeq" id="WP_155318100.1">
    <property type="nucleotide sequence ID" value="NZ_AP021874.1"/>
</dbReference>
<dbReference type="GO" id="GO:0005975">
    <property type="term" value="P:carbohydrate metabolic process"/>
    <property type="evidence" value="ECO:0007669"/>
    <property type="project" value="InterPro"/>
</dbReference>
<dbReference type="CDD" id="cd10936">
    <property type="entry name" value="CE4_DAC2"/>
    <property type="match status" value="1"/>
</dbReference>
<dbReference type="KEGG" id="dalk:DSCA_40590"/>
<dbReference type="Proteomes" id="UP000427906">
    <property type="component" value="Chromosome"/>
</dbReference>
<dbReference type="SUPFAM" id="SSF88713">
    <property type="entry name" value="Glycoside hydrolase/deacetylase"/>
    <property type="match status" value="1"/>
</dbReference>
<dbReference type="PANTHER" id="PTHR30105:SF2">
    <property type="entry name" value="DIVERGENT POLYSACCHARIDE DEACETYLASE SUPERFAMILY"/>
    <property type="match status" value="1"/>
</dbReference>
<organism evidence="1 2">
    <name type="scientific">Desulfosarcina alkanivorans</name>
    <dbReference type="NCBI Taxonomy" id="571177"/>
    <lineage>
        <taxon>Bacteria</taxon>
        <taxon>Pseudomonadati</taxon>
        <taxon>Thermodesulfobacteriota</taxon>
        <taxon>Desulfobacteria</taxon>
        <taxon>Desulfobacterales</taxon>
        <taxon>Desulfosarcinaceae</taxon>
        <taxon>Desulfosarcina</taxon>
    </lineage>
</organism>
<reference evidence="1 2" key="1">
    <citation type="submission" date="2019-11" db="EMBL/GenBank/DDBJ databases">
        <title>Comparative genomics of hydrocarbon-degrading Desulfosarcina strains.</title>
        <authorList>
            <person name="Watanabe M."/>
            <person name="Kojima H."/>
            <person name="Fukui M."/>
        </authorList>
    </citation>
    <scope>NUCLEOTIDE SEQUENCE [LARGE SCALE GENOMIC DNA]</scope>
    <source>
        <strain evidence="1 2">PL12</strain>
    </source>
</reference>
<evidence type="ECO:0000313" key="2">
    <source>
        <dbReference type="Proteomes" id="UP000427906"/>
    </source>
</evidence>
<name>A0A5K7YQF9_9BACT</name>
<dbReference type="InterPro" id="IPR006837">
    <property type="entry name" value="Divergent_DAC"/>
</dbReference>
<protein>
    <recommendedName>
        <fullName evidence="3">Divergent polysaccharide deacetylase family protein</fullName>
    </recommendedName>
</protein>
<dbReference type="EMBL" id="AP021874">
    <property type="protein sequence ID" value="BBO70129.1"/>
    <property type="molecule type" value="Genomic_DNA"/>
</dbReference>
<dbReference type="OrthoDB" id="9784811at2"/>
<gene>
    <name evidence="1" type="ORF">DSCA_40590</name>
</gene>
<dbReference type="Gene3D" id="3.20.20.370">
    <property type="entry name" value="Glycoside hydrolase/deacetylase"/>
    <property type="match status" value="1"/>
</dbReference>
<sequence length="254" mass="28003">MNRRTFLVKSGGLLLGSLLGSGIPVSAEVCIPQAAAKPRIALIIDDIGFNLNRARRFLEADIPITFSVLPRLCWSEESALALHAKGHEIMLHQPMEPFSTAVDPGPGAIFVDDRPERIQHVVAENIARLPNVVGVNNHMGSKYTQRPQKMGQALDEVRSRGLFFVDSLTTGHSAAYACARKMGMSAIRRDLFLDNRRDVLSILGQLRRLRQLAVRYGSAIGIGHPRPATAEAIMRFRESPEGRNAAFVYISQLL</sequence>
<accession>A0A5K7YQF9</accession>
<evidence type="ECO:0000313" key="1">
    <source>
        <dbReference type="EMBL" id="BBO70129.1"/>
    </source>
</evidence>
<keyword evidence="2" id="KW-1185">Reference proteome</keyword>
<evidence type="ECO:0008006" key="3">
    <source>
        <dbReference type="Google" id="ProtNLM"/>
    </source>
</evidence>
<dbReference type="InterPro" id="IPR011330">
    <property type="entry name" value="Glyco_hydro/deAcase_b/a-brl"/>
</dbReference>